<dbReference type="PANTHER" id="PTHR11241">
    <property type="entry name" value="DEOXYURIDINE 5'-TRIPHOSPHATE NUCLEOTIDOHYDROLASE"/>
    <property type="match status" value="1"/>
</dbReference>
<comment type="similarity">
    <text evidence="1">Belongs to the dUTPase family.</text>
</comment>
<evidence type="ECO:0000256" key="2">
    <source>
        <dbReference type="ARBA" id="ARBA00012379"/>
    </source>
</evidence>
<dbReference type="Pfam" id="PF00692">
    <property type="entry name" value="dUTPase"/>
    <property type="match status" value="1"/>
</dbReference>
<accession>A0A6C0DMV4</accession>
<dbReference type="EC" id="3.6.1.23" evidence="2"/>
<organism evidence="6">
    <name type="scientific">viral metagenome</name>
    <dbReference type="NCBI Taxonomy" id="1070528"/>
    <lineage>
        <taxon>unclassified sequences</taxon>
        <taxon>metagenomes</taxon>
        <taxon>organismal metagenomes</taxon>
    </lineage>
</organism>
<name>A0A6C0DMV4_9ZZZZ</name>
<dbReference type="GO" id="GO:0006226">
    <property type="term" value="P:dUMP biosynthetic process"/>
    <property type="evidence" value="ECO:0007669"/>
    <property type="project" value="InterPro"/>
</dbReference>
<evidence type="ECO:0000256" key="3">
    <source>
        <dbReference type="ARBA" id="ARBA00022801"/>
    </source>
</evidence>
<dbReference type="Gene3D" id="2.70.40.10">
    <property type="match status" value="1"/>
</dbReference>
<dbReference type="SUPFAM" id="SSF51283">
    <property type="entry name" value="dUTPase-like"/>
    <property type="match status" value="1"/>
</dbReference>
<dbReference type="GO" id="GO:0046081">
    <property type="term" value="P:dUTP catabolic process"/>
    <property type="evidence" value="ECO:0007669"/>
    <property type="project" value="InterPro"/>
</dbReference>
<dbReference type="PANTHER" id="PTHR11241:SF0">
    <property type="entry name" value="DEOXYURIDINE 5'-TRIPHOSPHATE NUCLEOTIDOHYDROLASE"/>
    <property type="match status" value="1"/>
</dbReference>
<reference evidence="6" key="1">
    <citation type="journal article" date="2020" name="Nature">
        <title>Giant virus diversity and host interactions through global metagenomics.</title>
        <authorList>
            <person name="Schulz F."/>
            <person name="Roux S."/>
            <person name="Paez-Espino D."/>
            <person name="Jungbluth S."/>
            <person name="Walsh D.A."/>
            <person name="Denef V.J."/>
            <person name="McMahon K.D."/>
            <person name="Konstantinidis K.T."/>
            <person name="Eloe-Fadrosh E.A."/>
            <person name="Kyrpides N.C."/>
            <person name="Woyke T."/>
        </authorList>
    </citation>
    <scope>NUCLEOTIDE SEQUENCE</scope>
    <source>
        <strain evidence="6">GVMAG-M-3300023174-30</strain>
    </source>
</reference>
<sequence>MADYFNEIDSIKKAYILGLVNYNNNYIISLSHNDYIINILKTFCPDVEATLKIEIENQELLDMISEKTKEFKDFDYDYKIAFIRGLYESKTYKIELIHNIEIIKNDIFEFINIPYNIINNCITFSNDYYEKKFINKLYNNDEISLLTLRQKKIMITSKFNRPTIKVVKTAEDAVIPAKAFDADAGYDLTIIKKLKDFNSKTSLYDTGIKIEIDDGYYTEIVPRSSISKFGYILANNVGIIDNHYRGNLMIALTKIADDAPEIVLPFKCCQLIVRKQIYSNLIEITDDTLLTETDRNTGGFGSTS</sequence>
<evidence type="ECO:0000259" key="5">
    <source>
        <dbReference type="Pfam" id="PF00692"/>
    </source>
</evidence>
<evidence type="ECO:0000313" key="6">
    <source>
        <dbReference type="EMBL" id="QHT17821.1"/>
    </source>
</evidence>
<dbReference type="InterPro" id="IPR008181">
    <property type="entry name" value="dUTPase"/>
</dbReference>
<evidence type="ECO:0000256" key="1">
    <source>
        <dbReference type="ARBA" id="ARBA00006581"/>
    </source>
</evidence>
<keyword evidence="4" id="KW-0546">Nucleotide metabolism</keyword>
<protein>
    <recommendedName>
        <fullName evidence="2">dUTP diphosphatase</fullName>
        <ecNumber evidence="2">3.6.1.23</ecNumber>
    </recommendedName>
</protein>
<dbReference type="GO" id="GO:0000287">
    <property type="term" value="F:magnesium ion binding"/>
    <property type="evidence" value="ECO:0007669"/>
    <property type="project" value="InterPro"/>
</dbReference>
<proteinExistence type="inferred from homology"/>
<dbReference type="InterPro" id="IPR036157">
    <property type="entry name" value="dUTPase-like_sf"/>
</dbReference>
<dbReference type="CDD" id="cd07557">
    <property type="entry name" value="trimeric_dUTPase"/>
    <property type="match status" value="1"/>
</dbReference>
<dbReference type="InterPro" id="IPR029054">
    <property type="entry name" value="dUTPase-like"/>
</dbReference>
<dbReference type="EMBL" id="MN739645">
    <property type="protein sequence ID" value="QHT17821.1"/>
    <property type="molecule type" value="Genomic_DNA"/>
</dbReference>
<dbReference type="AlphaFoldDB" id="A0A6C0DMV4"/>
<dbReference type="InterPro" id="IPR033704">
    <property type="entry name" value="dUTPase_trimeric"/>
</dbReference>
<feature type="domain" description="dUTPase-like" evidence="5">
    <location>
        <begin position="173"/>
        <end position="303"/>
    </location>
</feature>
<dbReference type="GO" id="GO:0004170">
    <property type="term" value="F:dUTP diphosphatase activity"/>
    <property type="evidence" value="ECO:0007669"/>
    <property type="project" value="UniProtKB-EC"/>
</dbReference>
<keyword evidence="3" id="KW-0378">Hydrolase</keyword>
<evidence type="ECO:0000256" key="4">
    <source>
        <dbReference type="ARBA" id="ARBA00023080"/>
    </source>
</evidence>